<dbReference type="PANTHER" id="PTHR45527:SF1">
    <property type="entry name" value="FATTY ACID SYNTHASE"/>
    <property type="match status" value="1"/>
</dbReference>
<dbReference type="EMBL" id="VDEQ01000228">
    <property type="protein sequence ID" value="MQS37964.1"/>
    <property type="molecule type" value="Genomic_DNA"/>
</dbReference>
<evidence type="ECO:0000313" key="4">
    <source>
        <dbReference type="Proteomes" id="UP000460558"/>
    </source>
</evidence>
<protein>
    <submittedName>
        <fullName evidence="3">AMP-binding protein</fullName>
    </submittedName>
</protein>
<gene>
    <name evidence="3" type="ORF">FFZ77_20720</name>
</gene>
<feature type="non-terminal residue" evidence="3">
    <location>
        <position position="330"/>
    </location>
</feature>
<feature type="domain" description="AMP-dependent synthetase/ligase" evidence="2">
    <location>
        <begin position="130"/>
        <end position="328"/>
    </location>
</feature>
<evidence type="ECO:0000313" key="3">
    <source>
        <dbReference type="EMBL" id="MQS37964.1"/>
    </source>
</evidence>
<dbReference type="InterPro" id="IPR020845">
    <property type="entry name" value="AMP-binding_CS"/>
</dbReference>
<accession>A0ABW9NXR2</accession>
<evidence type="ECO:0000259" key="2">
    <source>
        <dbReference type="Pfam" id="PF00501"/>
    </source>
</evidence>
<name>A0ABW9NXR2_9ACTN</name>
<reference evidence="3 4" key="1">
    <citation type="submission" date="2019-06" db="EMBL/GenBank/DDBJ databases">
        <title>Comparative genomics and metabolomics analyses of clavulanic acid producing Streptomyces species provides insight into specialized metabolism and evolution of beta-lactam biosynthetic gene clusters.</title>
        <authorList>
            <person name="Moore M.A."/>
            <person name="Cruz-Morales P."/>
            <person name="Barona Gomez F."/>
            <person name="Kapil T."/>
        </authorList>
    </citation>
    <scope>NUCLEOTIDE SEQUENCE [LARGE SCALE GENOMIC DNA]</scope>
    <source>
        <strain evidence="3 4">T-272</strain>
    </source>
</reference>
<organism evidence="3 4">
    <name type="scientific">Streptomyces katsurahamanus</name>
    <dbReference type="NCBI Taxonomy" id="2577098"/>
    <lineage>
        <taxon>Bacteria</taxon>
        <taxon>Bacillati</taxon>
        <taxon>Actinomycetota</taxon>
        <taxon>Actinomycetes</taxon>
        <taxon>Kitasatosporales</taxon>
        <taxon>Streptomycetaceae</taxon>
        <taxon>Streptomyces</taxon>
    </lineage>
</organism>
<dbReference type="Gene3D" id="3.40.50.980">
    <property type="match status" value="2"/>
</dbReference>
<evidence type="ECO:0000256" key="1">
    <source>
        <dbReference type="SAM" id="MobiDB-lite"/>
    </source>
</evidence>
<comment type="caution">
    <text evidence="3">The sequence shown here is derived from an EMBL/GenBank/DDBJ whole genome shotgun (WGS) entry which is preliminary data.</text>
</comment>
<keyword evidence="4" id="KW-1185">Reference proteome</keyword>
<dbReference type="Proteomes" id="UP000460558">
    <property type="component" value="Unassembled WGS sequence"/>
</dbReference>
<dbReference type="InterPro" id="IPR000873">
    <property type="entry name" value="AMP-dep_synth/lig_dom"/>
</dbReference>
<dbReference type="PANTHER" id="PTHR45527">
    <property type="entry name" value="NONRIBOSOMAL PEPTIDE SYNTHETASE"/>
    <property type="match status" value="1"/>
</dbReference>
<proteinExistence type="predicted"/>
<dbReference type="PROSITE" id="PS00455">
    <property type="entry name" value="AMP_BINDING"/>
    <property type="match status" value="1"/>
</dbReference>
<feature type="region of interest" description="Disordered" evidence="1">
    <location>
        <begin position="1"/>
        <end position="28"/>
    </location>
</feature>
<dbReference type="Gene3D" id="3.30.559.30">
    <property type="entry name" value="Nonribosomal peptide synthetase, condensation domain"/>
    <property type="match status" value="1"/>
</dbReference>
<sequence>MMAFENFPSGGGQRPPEDGEPGLVGPGGIRVSESGIRESINYPLGLVAGPIGGLKMRLNYRPDLFDAEEARGILDRLVRLLGQMAADPGMLVGRIGVLDGAEFARVVSEWNDTARAVPGGSLVELFGARVGCSPDAVAVSSPEGEWSYAELDRAANRVAYGLVSRGVGRGDLVGVVMERSADLVAVLLGVAKAGAAYVPVDPSWPTARIEHTLGGVALTVTDGAMAYLVAPESLVPVEELFMGPEGDPGASVGPADVAYVMYTSGSTGVPKGVEVTHGAVAALLTDSCWSVAARERVLVHAPHAFDASTYELWVPLVHGGRVVIAPPGTV</sequence>
<dbReference type="SUPFAM" id="SSF52777">
    <property type="entry name" value="CoA-dependent acyltransferases"/>
    <property type="match status" value="1"/>
</dbReference>
<dbReference type="Pfam" id="PF00501">
    <property type="entry name" value="AMP-binding"/>
    <property type="match status" value="1"/>
</dbReference>
<dbReference type="SUPFAM" id="SSF56801">
    <property type="entry name" value="Acetyl-CoA synthetase-like"/>
    <property type="match status" value="1"/>
</dbReference>